<dbReference type="InterPro" id="IPR025558">
    <property type="entry name" value="DUF4283"/>
</dbReference>
<dbReference type="Pfam" id="PF14111">
    <property type="entry name" value="DUF4283"/>
    <property type="match status" value="1"/>
</dbReference>
<sequence length="312" mass="35015">MDLDWLLGLQYIQKVANLVIAAVIDTGNTSKDCKMEGTLTEAFKRFDLSNKERGGIDLETEDVLAGVQECKLSLVGRIMGKKVANFTGVKNYTSHVWGYPRNLHVVELGPNVFQFNFAEDKDKDKALNGRPWVIDNQLLVIKPWAPDIEKSTEAFHISHMWIQVWNLPIHWLSQAVGFKLGQIFSAVKEVIIPPGGGKEGRHMKILAEVDISQPLARGTTINFNGKQIWVEFRYEKCPDFCYKCGIIGHGDKTCKTTVEKEQNQREEQYGAWMRAGNIMASPLRASRPVESSIIGRVDAQKKQGSLIQEGVG</sequence>
<keyword evidence="1" id="KW-0862">Zinc</keyword>
<accession>A0ABM4WPL8</accession>
<dbReference type="InterPro" id="IPR001878">
    <property type="entry name" value="Znf_CCHC"/>
</dbReference>
<dbReference type="RefSeq" id="XP_071933726.1">
    <property type="nucleotide sequence ID" value="XM_072077625.1"/>
</dbReference>
<dbReference type="InterPro" id="IPR040256">
    <property type="entry name" value="At4g02000-like"/>
</dbReference>
<protein>
    <recommendedName>
        <fullName evidence="2">CCHC-type domain-containing protein</fullName>
    </recommendedName>
</protein>
<dbReference type="GeneID" id="140036274"/>
<dbReference type="Pfam" id="PF14392">
    <property type="entry name" value="zf-CCHC_4"/>
    <property type="match status" value="1"/>
</dbReference>
<gene>
    <name evidence="4" type="primary">LOC140036274</name>
</gene>
<keyword evidence="3" id="KW-1185">Reference proteome</keyword>
<dbReference type="PANTHER" id="PTHR31286:SF178">
    <property type="entry name" value="DUF4283 DOMAIN-CONTAINING PROTEIN"/>
    <property type="match status" value="1"/>
</dbReference>
<dbReference type="PROSITE" id="PS50158">
    <property type="entry name" value="ZF_CCHC"/>
    <property type="match status" value="1"/>
</dbReference>
<dbReference type="InterPro" id="IPR025836">
    <property type="entry name" value="Zn_knuckle_CX2CX4HX4C"/>
</dbReference>
<proteinExistence type="predicted"/>
<reference evidence="4" key="1">
    <citation type="submission" date="2025-08" db="UniProtKB">
        <authorList>
            <consortium name="RefSeq"/>
        </authorList>
    </citation>
    <scope>IDENTIFICATION</scope>
    <source>
        <tissue evidence="4">Leaves</tissue>
    </source>
</reference>
<keyword evidence="1" id="KW-0479">Metal-binding</keyword>
<organism evidence="3 4">
    <name type="scientific">Coffea arabica</name>
    <name type="common">Arabian coffee</name>
    <dbReference type="NCBI Taxonomy" id="13443"/>
    <lineage>
        <taxon>Eukaryota</taxon>
        <taxon>Viridiplantae</taxon>
        <taxon>Streptophyta</taxon>
        <taxon>Embryophyta</taxon>
        <taxon>Tracheophyta</taxon>
        <taxon>Spermatophyta</taxon>
        <taxon>Magnoliopsida</taxon>
        <taxon>eudicotyledons</taxon>
        <taxon>Gunneridae</taxon>
        <taxon>Pentapetalae</taxon>
        <taxon>asterids</taxon>
        <taxon>lamiids</taxon>
        <taxon>Gentianales</taxon>
        <taxon>Rubiaceae</taxon>
        <taxon>Ixoroideae</taxon>
        <taxon>Gardenieae complex</taxon>
        <taxon>Bertiereae - Coffeeae clade</taxon>
        <taxon>Coffeeae</taxon>
        <taxon>Coffea</taxon>
    </lineage>
</organism>
<evidence type="ECO:0000313" key="3">
    <source>
        <dbReference type="Proteomes" id="UP001652660"/>
    </source>
</evidence>
<dbReference type="PANTHER" id="PTHR31286">
    <property type="entry name" value="GLYCINE-RICH CELL WALL STRUCTURAL PROTEIN 1.8-LIKE"/>
    <property type="match status" value="1"/>
</dbReference>
<evidence type="ECO:0000259" key="2">
    <source>
        <dbReference type="PROSITE" id="PS50158"/>
    </source>
</evidence>
<evidence type="ECO:0000313" key="4">
    <source>
        <dbReference type="RefSeq" id="XP_071933726.1"/>
    </source>
</evidence>
<dbReference type="Proteomes" id="UP001652660">
    <property type="component" value="Chromosome 2e"/>
</dbReference>
<evidence type="ECO:0000256" key="1">
    <source>
        <dbReference type="PROSITE-ProRule" id="PRU00047"/>
    </source>
</evidence>
<name>A0ABM4WPL8_COFAR</name>
<feature type="domain" description="CCHC-type" evidence="2">
    <location>
        <begin position="241"/>
        <end position="255"/>
    </location>
</feature>
<keyword evidence="1" id="KW-0863">Zinc-finger</keyword>